<evidence type="ECO:0000313" key="1">
    <source>
        <dbReference type="EMBL" id="KAL3500891.1"/>
    </source>
</evidence>
<dbReference type="Proteomes" id="UP001630127">
    <property type="component" value="Unassembled WGS sequence"/>
</dbReference>
<name>A0ABD2Y2B5_9GENT</name>
<sequence length="107" mass="11782">MCDSLSILTSLASESPFAIVVSNKGCRFYLFISFKIEEAISGLSESITLPPPPTDTIWFHLVDTALPFPGFFALEGVPVEDGSVAYEMKSHFHLIVVLYLKPDTLVD</sequence>
<keyword evidence="2" id="KW-1185">Reference proteome</keyword>
<dbReference type="EMBL" id="JBJUIK010000016">
    <property type="protein sequence ID" value="KAL3500891.1"/>
    <property type="molecule type" value="Genomic_DNA"/>
</dbReference>
<dbReference type="Gene3D" id="2.60.40.1180">
    <property type="entry name" value="Golgi alpha-mannosidase II"/>
    <property type="match status" value="1"/>
</dbReference>
<evidence type="ECO:0000313" key="2">
    <source>
        <dbReference type="Proteomes" id="UP001630127"/>
    </source>
</evidence>
<comment type="caution">
    <text evidence="1">The sequence shown here is derived from an EMBL/GenBank/DDBJ whole genome shotgun (WGS) entry which is preliminary data.</text>
</comment>
<reference evidence="1 2" key="1">
    <citation type="submission" date="2024-11" db="EMBL/GenBank/DDBJ databases">
        <title>A near-complete genome assembly of Cinchona calisaya.</title>
        <authorList>
            <person name="Lian D.C."/>
            <person name="Zhao X.W."/>
            <person name="Wei L."/>
        </authorList>
    </citation>
    <scope>NUCLEOTIDE SEQUENCE [LARGE SCALE GENOMIC DNA]</scope>
    <source>
        <tissue evidence="1">Nenye</tissue>
    </source>
</reference>
<gene>
    <name evidence="1" type="ORF">ACH5RR_039984</name>
</gene>
<accession>A0ABD2Y2B5</accession>
<dbReference type="AlphaFoldDB" id="A0ABD2Y2B5"/>
<organism evidence="1 2">
    <name type="scientific">Cinchona calisaya</name>
    <dbReference type="NCBI Taxonomy" id="153742"/>
    <lineage>
        <taxon>Eukaryota</taxon>
        <taxon>Viridiplantae</taxon>
        <taxon>Streptophyta</taxon>
        <taxon>Embryophyta</taxon>
        <taxon>Tracheophyta</taxon>
        <taxon>Spermatophyta</taxon>
        <taxon>Magnoliopsida</taxon>
        <taxon>eudicotyledons</taxon>
        <taxon>Gunneridae</taxon>
        <taxon>Pentapetalae</taxon>
        <taxon>asterids</taxon>
        <taxon>lamiids</taxon>
        <taxon>Gentianales</taxon>
        <taxon>Rubiaceae</taxon>
        <taxon>Cinchonoideae</taxon>
        <taxon>Cinchoneae</taxon>
        <taxon>Cinchona</taxon>
    </lineage>
</organism>
<proteinExistence type="predicted"/>
<dbReference type="InterPro" id="IPR013780">
    <property type="entry name" value="Glyco_hydro_b"/>
</dbReference>
<protein>
    <submittedName>
        <fullName evidence="1">Uncharacterized protein</fullName>
    </submittedName>
</protein>